<name>A0ABS7RM60_9ACTN</name>
<dbReference type="PANTHER" id="PTHR47623:SF1">
    <property type="entry name" value="OS09G0287300 PROTEIN"/>
    <property type="match status" value="1"/>
</dbReference>
<dbReference type="Proteomes" id="UP000754710">
    <property type="component" value="Unassembled WGS sequence"/>
</dbReference>
<dbReference type="RefSeq" id="WP_221025822.1">
    <property type="nucleotide sequence ID" value="NZ_JAIEZQ010000002.1"/>
</dbReference>
<gene>
    <name evidence="1" type="ORF">K1X13_14990</name>
</gene>
<sequence length="161" mass="17287">MTEHTLILLRHAKSDWSGDEADVLRPLARRGRRQAPDAGRWLAANVDSIDLVVVSPATRARSTWDLVSAQLDVSPGTRIDERVYAAPGRELLGVVRELSDDLDTVVLVGHNPGIEELVSLLTGEWLPMPTSALAVIAVPGPWSSAGHRPSVLQASGRPPAP</sequence>
<dbReference type="CDD" id="cd07067">
    <property type="entry name" value="HP_PGM_like"/>
    <property type="match status" value="1"/>
</dbReference>
<reference evidence="1 2" key="1">
    <citation type="submission" date="2021-08" db="EMBL/GenBank/DDBJ databases">
        <title>Nocardioides bacterium WL0053 sp. nov., isolated from the sediment.</title>
        <authorList>
            <person name="Wang L."/>
            <person name="Zhang D."/>
            <person name="Zhang A."/>
        </authorList>
    </citation>
    <scope>NUCLEOTIDE SEQUENCE [LARGE SCALE GENOMIC DNA]</scope>
    <source>
        <strain evidence="1 2">WL0053</strain>
    </source>
</reference>
<comment type="caution">
    <text evidence="1">The sequence shown here is derived from an EMBL/GenBank/DDBJ whole genome shotgun (WGS) entry which is preliminary data.</text>
</comment>
<organism evidence="1 2">
    <name type="scientific">Nocardioides jiangsuensis</name>
    <dbReference type="NCBI Taxonomy" id="2866161"/>
    <lineage>
        <taxon>Bacteria</taxon>
        <taxon>Bacillati</taxon>
        <taxon>Actinomycetota</taxon>
        <taxon>Actinomycetes</taxon>
        <taxon>Propionibacteriales</taxon>
        <taxon>Nocardioidaceae</taxon>
        <taxon>Nocardioides</taxon>
    </lineage>
</organism>
<dbReference type="SUPFAM" id="SSF53254">
    <property type="entry name" value="Phosphoglycerate mutase-like"/>
    <property type="match status" value="1"/>
</dbReference>
<evidence type="ECO:0000313" key="2">
    <source>
        <dbReference type="Proteomes" id="UP000754710"/>
    </source>
</evidence>
<evidence type="ECO:0000313" key="1">
    <source>
        <dbReference type="EMBL" id="MBY9076140.1"/>
    </source>
</evidence>
<dbReference type="Pfam" id="PF00300">
    <property type="entry name" value="His_Phos_1"/>
    <property type="match status" value="1"/>
</dbReference>
<dbReference type="EMBL" id="JAIEZQ010000002">
    <property type="protein sequence ID" value="MBY9076140.1"/>
    <property type="molecule type" value="Genomic_DNA"/>
</dbReference>
<dbReference type="PANTHER" id="PTHR47623">
    <property type="entry name" value="OS09G0287300 PROTEIN"/>
    <property type="match status" value="1"/>
</dbReference>
<dbReference type="InterPro" id="IPR013078">
    <property type="entry name" value="His_Pase_superF_clade-1"/>
</dbReference>
<keyword evidence="2" id="KW-1185">Reference proteome</keyword>
<protein>
    <submittedName>
        <fullName evidence="1">Histidine phosphatase family protein</fullName>
    </submittedName>
</protein>
<dbReference type="InterPro" id="IPR029033">
    <property type="entry name" value="His_PPase_superfam"/>
</dbReference>
<proteinExistence type="predicted"/>
<accession>A0ABS7RM60</accession>
<dbReference type="Gene3D" id="3.40.50.1240">
    <property type="entry name" value="Phosphoglycerate mutase-like"/>
    <property type="match status" value="1"/>
</dbReference>
<dbReference type="SMART" id="SM00855">
    <property type="entry name" value="PGAM"/>
    <property type="match status" value="1"/>
</dbReference>